<evidence type="ECO:0000256" key="3">
    <source>
        <dbReference type="ARBA" id="ARBA00022833"/>
    </source>
</evidence>
<evidence type="ECO:0000256" key="5">
    <source>
        <dbReference type="SAM" id="MobiDB-lite"/>
    </source>
</evidence>
<dbReference type="InterPro" id="IPR004332">
    <property type="entry name" value="Transposase_MuDR"/>
</dbReference>
<dbReference type="PROSITE" id="PS50158">
    <property type="entry name" value="ZF_CCHC"/>
    <property type="match status" value="1"/>
</dbReference>
<dbReference type="SMART" id="SM00575">
    <property type="entry name" value="ZnF_PMZ"/>
    <property type="match status" value="1"/>
</dbReference>
<evidence type="ECO:0008006" key="9">
    <source>
        <dbReference type="Google" id="ProtNLM"/>
    </source>
</evidence>
<dbReference type="AlphaFoldDB" id="A0A1J3EYW1"/>
<dbReference type="InterPro" id="IPR007527">
    <property type="entry name" value="Znf_SWIM"/>
</dbReference>
<dbReference type="InterPro" id="IPR006564">
    <property type="entry name" value="Znf_PMZ"/>
</dbReference>
<dbReference type="Pfam" id="PF10551">
    <property type="entry name" value="MULE"/>
    <property type="match status" value="1"/>
</dbReference>
<feature type="domain" description="SWIM-type" evidence="7">
    <location>
        <begin position="572"/>
        <end position="606"/>
    </location>
</feature>
<protein>
    <recommendedName>
        <fullName evidence="9">SWIM-type domain-containing protein</fullName>
    </recommendedName>
</protein>
<feature type="domain" description="CCHC-type" evidence="6">
    <location>
        <begin position="686"/>
        <end position="700"/>
    </location>
</feature>
<dbReference type="GO" id="GO:0003676">
    <property type="term" value="F:nucleic acid binding"/>
    <property type="evidence" value="ECO:0007669"/>
    <property type="project" value="InterPro"/>
</dbReference>
<keyword evidence="1" id="KW-0479">Metal-binding</keyword>
<evidence type="ECO:0000256" key="4">
    <source>
        <dbReference type="PROSITE-ProRule" id="PRU00047"/>
    </source>
</evidence>
<name>A0A1J3EYW1_NOCCA</name>
<dbReference type="EMBL" id="GEVK01017488">
    <property type="protein sequence ID" value="JAU35344.1"/>
    <property type="molecule type" value="Transcribed_RNA"/>
</dbReference>
<dbReference type="Pfam" id="PF03108">
    <property type="entry name" value="DBD_Tnp_Mut"/>
    <property type="match status" value="1"/>
</dbReference>
<dbReference type="Pfam" id="PF04434">
    <property type="entry name" value="SWIM"/>
    <property type="match status" value="1"/>
</dbReference>
<sequence>MDSTTTLEELKTTVLEDYGIESSVIAEFSYFPTGLINKTGSPRVVIANDRQVHNYVAYVRKQESRHLCVAFTYPVQNQNGGENGALNDEPSSGDYDGNFHEEFVTTADGDNGAPTVNKGEYDNDKTVRFALTEVMNKKEFITKLQLKATFEICAMKHNFDYKVIKSNTRVWSIRCSEKACKWGVYAKNLKGSTCFIIKKYVAEHTCAASSKTKVGRTASAKTIGNLILQQYEGVKEGPKPNDIIKTMRMDHGCEISYSLAWESREYAVNMVRGIPEKSYAKIPKYLHMLRAANPGTHTSYKLDSDGSFRYLFIAFGQSIRGFYKAIRRVIVVDGTFLKNKYKGTLLVATALDGNFNLYPIAFGVVDSENDLSWEWFFRELSVVIADDYCLAFVSDRHLSIGKALDIVYPRAAQGICIHHLLSNVVKSYHGKNLVGLVAKASKAYRITDFQKMMTDICKISPSVGKYLIEADVRKWARCRFVGYRYDIRTTNPAESINAALRSPREYPVIPLLDSIREMLTRWFYERRNLSSKHNHPLTKDAEKKIDRRIEKGKKFQVYPVDQNKFVVPGDKFDCLVDLARRTCTCGKYDLLKMPCKHAVKAILHLGKEPHAYSDEKFTADLWRTSYEEPVNPILEPEDTWRVPQDVEQVQVSPPESRRAAGRRRKRRFETVEDKIRSSQGPKKRHKCSRCGKEGHNRATCDFPI</sequence>
<reference evidence="8" key="1">
    <citation type="submission" date="2016-07" db="EMBL/GenBank/DDBJ databases">
        <title>De novo transcriptome assembly of four accessions of the metal hyperaccumulator plant Noccaea caerulescens.</title>
        <authorList>
            <person name="Blande D."/>
            <person name="Halimaa P."/>
            <person name="Tervahauta A.I."/>
            <person name="Aarts M.G."/>
            <person name="Karenlampi S.O."/>
        </authorList>
    </citation>
    <scope>NUCLEOTIDE SEQUENCE</scope>
</reference>
<dbReference type="PROSITE" id="PS50966">
    <property type="entry name" value="ZF_SWIM"/>
    <property type="match status" value="1"/>
</dbReference>
<dbReference type="PANTHER" id="PTHR31973">
    <property type="entry name" value="POLYPROTEIN, PUTATIVE-RELATED"/>
    <property type="match status" value="1"/>
</dbReference>
<dbReference type="InterPro" id="IPR001878">
    <property type="entry name" value="Znf_CCHC"/>
</dbReference>
<evidence type="ECO:0000259" key="6">
    <source>
        <dbReference type="PROSITE" id="PS50158"/>
    </source>
</evidence>
<feature type="region of interest" description="Disordered" evidence="5">
    <location>
        <begin position="645"/>
        <end position="695"/>
    </location>
</feature>
<dbReference type="PANTHER" id="PTHR31973:SF129">
    <property type="entry name" value="SWIM-TYPE DOMAIN-CONTAINING PROTEIN"/>
    <property type="match status" value="1"/>
</dbReference>
<organism evidence="8">
    <name type="scientific">Noccaea caerulescens</name>
    <name type="common">Alpine penny-cress</name>
    <name type="synonym">Thlaspi caerulescens</name>
    <dbReference type="NCBI Taxonomy" id="107243"/>
    <lineage>
        <taxon>Eukaryota</taxon>
        <taxon>Viridiplantae</taxon>
        <taxon>Streptophyta</taxon>
        <taxon>Embryophyta</taxon>
        <taxon>Tracheophyta</taxon>
        <taxon>Spermatophyta</taxon>
        <taxon>Magnoliopsida</taxon>
        <taxon>eudicotyledons</taxon>
        <taxon>Gunneridae</taxon>
        <taxon>Pentapetalae</taxon>
        <taxon>rosids</taxon>
        <taxon>malvids</taxon>
        <taxon>Brassicales</taxon>
        <taxon>Brassicaceae</taxon>
        <taxon>Coluteocarpeae</taxon>
        <taxon>Noccaea</taxon>
    </lineage>
</organism>
<evidence type="ECO:0000259" key="7">
    <source>
        <dbReference type="PROSITE" id="PS50966"/>
    </source>
</evidence>
<dbReference type="InterPro" id="IPR018289">
    <property type="entry name" value="MULE_transposase_dom"/>
</dbReference>
<accession>A0A1J3EYW1</accession>
<dbReference type="GO" id="GO:0008270">
    <property type="term" value="F:zinc ion binding"/>
    <property type="evidence" value="ECO:0007669"/>
    <property type="project" value="UniProtKB-KW"/>
</dbReference>
<evidence type="ECO:0000256" key="1">
    <source>
        <dbReference type="ARBA" id="ARBA00022723"/>
    </source>
</evidence>
<gene>
    <name evidence="8" type="ORF">LC_TR7392_c1_g1_i1_g.25440</name>
</gene>
<keyword evidence="2 4" id="KW-0863">Zinc-finger</keyword>
<evidence type="ECO:0000313" key="8">
    <source>
        <dbReference type="EMBL" id="JAU35344.1"/>
    </source>
</evidence>
<proteinExistence type="predicted"/>
<keyword evidence="3" id="KW-0862">Zinc</keyword>
<evidence type="ECO:0000256" key="2">
    <source>
        <dbReference type="ARBA" id="ARBA00022771"/>
    </source>
</evidence>